<proteinExistence type="predicted"/>
<dbReference type="EMBL" id="LN731879">
    <property type="protein sequence ID" value="CEP15082.1"/>
    <property type="molecule type" value="Genomic_DNA"/>
</dbReference>
<evidence type="ECO:0000313" key="2">
    <source>
        <dbReference type="EMBL" id="CEP15082.1"/>
    </source>
</evidence>
<feature type="region of interest" description="Disordered" evidence="1">
    <location>
        <begin position="277"/>
        <end position="318"/>
    </location>
</feature>
<dbReference type="STRING" id="35722.A0A0B7NIB0"/>
<feature type="region of interest" description="Disordered" evidence="1">
    <location>
        <begin position="1"/>
        <end position="43"/>
    </location>
</feature>
<name>A0A0B7NIB0_9FUNG</name>
<accession>A0A0B7NIB0</accession>
<dbReference type="Proteomes" id="UP000054107">
    <property type="component" value="Unassembled WGS sequence"/>
</dbReference>
<gene>
    <name evidence="2" type="primary">PARPA_09283.1 scaffold 36060</name>
</gene>
<dbReference type="AlphaFoldDB" id="A0A0B7NIB0"/>
<protein>
    <recommendedName>
        <fullName evidence="4">BLOC-1-related complex subunit 5</fullName>
    </recommendedName>
</protein>
<evidence type="ECO:0000313" key="3">
    <source>
        <dbReference type="Proteomes" id="UP000054107"/>
    </source>
</evidence>
<evidence type="ECO:0008006" key="4">
    <source>
        <dbReference type="Google" id="ProtNLM"/>
    </source>
</evidence>
<feature type="compositionally biased region" description="Low complexity" evidence="1">
    <location>
        <begin position="294"/>
        <end position="303"/>
    </location>
</feature>
<evidence type="ECO:0000256" key="1">
    <source>
        <dbReference type="SAM" id="MobiDB-lite"/>
    </source>
</evidence>
<sequence>MGQEQSNTLGGREVPSLTPSTSTSTNKRSLFNIAHQHDKDESEVEVCSVTEELDQGSDTEQGIIEVLKGPQDAEEEEELRLLRAIKRFEPFIKEQDKGFSIEHLLGLKSKESKSKEPSKDSPASSDPLLDIFFGLQTHIQEQMLHINLEQRILLKRIAYVDELSTTASQTMSAAFSQAKLAADRVSEVVAIKEQAEKAHSHIIDIFRALTKLEQYLDPQDRILAAEPVDSQWPVLQQLRLKSSKSAETPLLERYISSSSDMTSVGTSTSPLIEKVVVTGESASADEQKDGNDLSKTTPTSTSSLALDRLRGLSSKSTT</sequence>
<organism evidence="2 3">
    <name type="scientific">Parasitella parasitica</name>
    <dbReference type="NCBI Taxonomy" id="35722"/>
    <lineage>
        <taxon>Eukaryota</taxon>
        <taxon>Fungi</taxon>
        <taxon>Fungi incertae sedis</taxon>
        <taxon>Mucoromycota</taxon>
        <taxon>Mucoromycotina</taxon>
        <taxon>Mucoromycetes</taxon>
        <taxon>Mucorales</taxon>
        <taxon>Mucorineae</taxon>
        <taxon>Mucoraceae</taxon>
        <taxon>Parasitella</taxon>
    </lineage>
</organism>
<dbReference type="OrthoDB" id="10035640at2759"/>
<feature type="compositionally biased region" description="Low complexity" evidence="1">
    <location>
        <begin position="15"/>
        <end position="25"/>
    </location>
</feature>
<keyword evidence="3" id="KW-1185">Reference proteome</keyword>
<reference evidence="2 3" key="1">
    <citation type="submission" date="2014-09" db="EMBL/GenBank/DDBJ databases">
        <authorList>
            <person name="Ellenberger Sabrina"/>
        </authorList>
    </citation>
    <scope>NUCLEOTIDE SEQUENCE [LARGE SCALE GENOMIC DNA]</scope>
    <source>
        <strain evidence="2 3">CBS 412.66</strain>
    </source>
</reference>